<proteinExistence type="inferred from homology"/>
<evidence type="ECO:0000256" key="3">
    <source>
        <dbReference type="ARBA" id="ARBA00022517"/>
    </source>
</evidence>
<dbReference type="Pfam" id="PF07650">
    <property type="entry name" value="KH_2"/>
    <property type="match status" value="1"/>
</dbReference>
<dbReference type="InterPro" id="IPR005662">
    <property type="entry name" value="GTPase_Era-like"/>
</dbReference>
<dbReference type="PANTHER" id="PTHR42698:SF1">
    <property type="entry name" value="GTPASE ERA, MITOCHONDRIAL"/>
    <property type="match status" value="1"/>
</dbReference>
<dbReference type="InterPro" id="IPR004044">
    <property type="entry name" value="KH_dom_type_2"/>
</dbReference>
<keyword evidence="7" id="KW-0472">Membrane</keyword>
<evidence type="ECO:0000313" key="12">
    <source>
        <dbReference type="EMBL" id="SMD41930.1"/>
    </source>
</evidence>
<dbReference type="InterPro" id="IPR027417">
    <property type="entry name" value="P-loop_NTPase"/>
</dbReference>
<evidence type="ECO:0000256" key="9">
    <source>
        <dbReference type="RuleBase" id="RU003761"/>
    </source>
</evidence>
<name>A0A1W2GYZ3_9BACT</name>
<keyword evidence="3 7" id="KW-0690">Ribosome biogenesis</keyword>
<dbReference type="GO" id="GO:0043024">
    <property type="term" value="F:ribosomal small subunit binding"/>
    <property type="evidence" value="ECO:0007669"/>
    <property type="project" value="TreeGrafter"/>
</dbReference>
<evidence type="ECO:0000256" key="6">
    <source>
        <dbReference type="ARBA" id="ARBA00023134"/>
    </source>
</evidence>
<evidence type="ECO:0000256" key="4">
    <source>
        <dbReference type="ARBA" id="ARBA00022741"/>
    </source>
</evidence>
<evidence type="ECO:0000256" key="8">
    <source>
        <dbReference type="PROSITE-ProRule" id="PRU01050"/>
    </source>
</evidence>
<dbReference type="InterPro" id="IPR015946">
    <property type="entry name" value="KH_dom-like_a/b"/>
</dbReference>
<keyword evidence="6 7" id="KW-0342">GTP-binding</keyword>
<dbReference type="NCBIfam" id="TIGR00436">
    <property type="entry name" value="era"/>
    <property type="match status" value="1"/>
</dbReference>
<dbReference type="AlphaFoldDB" id="A0A1W2GYZ3"/>
<comment type="similarity">
    <text evidence="1 7 8 9">Belongs to the TRAFAC class TrmE-Era-EngA-EngB-Septin-like GTPase superfamily. Era GTPase family.</text>
</comment>
<dbReference type="NCBIfam" id="NF000908">
    <property type="entry name" value="PRK00089.1"/>
    <property type="match status" value="1"/>
</dbReference>
<dbReference type="InterPro" id="IPR030388">
    <property type="entry name" value="G_ERA_dom"/>
</dbReference>
<dbReference type="RefSeq" id="WP_084118786.1">
    <property type="nucleotide sequence ID" value="NZ_LT838813.1"/>
</dbReference>
<evidence type="ECO:0000256" key="2">
    <source>
        <dbReference type="ARBA" id="ARBA00020484"/>
    </source>
</evidence>
<dbReference type="GO" id="GO:0005886">
    <property type="term" value="C:plasma membrane"/>
    <property type="evidence" value="ECO:0007669"/>
    <property type="project" value="UniProtKB-SubCell"/>
</dbReference>
<feature type="region of interest" description="G3" evidence="8">
    <location>
        <begin position="62"/>
        <end position="65"/>
    </location>
</feature>
<dbReference type="PROSITE" id="PS50823">
    <property type="entry name" value="KH_TYPE_2"/>
    <property type="match status" value="1"/>
</dbReference>
<evidence type="ECO:0000259" key="11">
    <source>
        <dbReference type="PROSITE" id="PS51713"/>
    </source>
</evidence>
<dbReference type="GO" id="GO:0003924">
    <property type="term" value="F:GTPase activity"/>
    <property type="evidence" value="ECO:0007669"/>
    <property type="project" value="UniProtKB-UniRule"/>
</dbReference>
<dbReference type="STRING" id="758820.SAMN00777080_0464"/>
<feature type="region of interest" description="G5" evidence="8">
    <location>
        <begin position="152"/>
        <end position="154"/>
    </location>
</feature>
<keyword evidence="7" id="KW-0699">rRNA-binding</keyword>
<evidence type="ECO:0000256" key="5">
    <source>
        <dbReference type="ARBA" id="ARBA00022884"/>
    </source>
</evidence>
<dbReference type="Pfam" id="PF01926">
    <property type="entry name" value="MMR_HSR1"/>
    <property type="match status" value="1"/>
</dbReference>
<feature type="domain" description="KH type-2" evidence="10">
    <location>
        <begin position="204"/>
        <end position="280"/>
    </location>
</feature>
<comment type="function">
    <text evidence="7">An essential GTPase that binds both GDP and GTP, with rapid nucleotide exchange. Plays a role in 16S rRNA processing and 30S ribosomal subunit biogenesis and possibly also in cell cycle regulation and energy metabolism.</text>
</comment>
<dbReference type="InterPro" id="IPR009019">
    <property type="entry name" value="KH_sf_prok-type"/>
</dbReference>
<feature type="binding site" evidence="7">
    <location>
        <begin position="62"/>
        <end position="66"/>
    </location>
    <ligand>
        <name>GTP</name>
        <dbReference type="ChEBI" id="CHEBI:37565"/>
    </ligand>
</feature>
<keyword evidence="7" id="KW-0963">Cytoplasm</keyword>
<feature type="region of interest" description="G4" evidence="8">
    <location>
        <begin position="123"/>
        <end position="126"/>
    </location>
</feature>
<dbReference type="FunFam" id="3.30.300.20:FF:000003">
    <property type="entry name" value="GTPase Era"/>
    <property type="match status" value="1"/>
</dbReference>
<dbReference type="GO" id="GO:0005525">
    <property type="term" value="F:GTP binding"/>
    <property type="evidence" value="ECO:0007669"/>
    <property type="project" value="UniProtKB-UniRule"/>
</dbReference>
<dbReference type="OrthoDB" id="9805918at2"/>
<feature type="region of interest" description="G2" evidence="8">
    <location>
        <begin position="41"/>
        <end position="45"/>
    </location>
</feature>
<feature type="binding site" evidence="7">
    <location>
        <begin position="15"/>
        <end position="22"/>
    </location>
    <ligand>
        <name>GTP</name>
        <dbReference type="ChEBI" id="CHEBI:37565"/>
    </ligand>
</feature>
<evidence type="ECO:0000313" key="13">
    <source>
        <dbReference type="Proteomes" id="UP000192333"/>
    </source>
</evidence>
<feature type="domain" description="Era-type G" evidence="11">
    <location>
        <begin position="7"/>
        <end position="173"/>
    </location>
</feature>
<feature type="region of interest" description="G1" evidence="8">
    <location>
        <begin position="15"/>
        <end position="22"/>
    </location>
</feature>
<organism evidence="12 13">
    <name type="scientific">Aquiflexum balticum DSM 16537</name>
    <dbReference type="NCBI Taxonomy" id="758820"/>
    <lineage>
        <taxon>Bacteria</taxon>
        <taxon>Pseudomonadati</taxon>
        <taxon>Bacteroidota</taxon>
        <taxon>Cytophagia</taxon>
        <taxon>Cytophagales</taxon>
        <taxon>Cyclobacteriaceae</taxon>
        <taxon>Aquiflexum</taxon>
    </lineage>
</organism>
<reference evidence="13" key="1">
    <citation type="submission" date="2017-04" db="EMBL/GenBank/DDBJ databases">
        <authorList>
            <person name="Varghese N."/>
            <person name="Submissions S."/>
        </authorList>
    </citation>
    <scope>NUCLEOTIDE SEQUENCE [LARGE SCALE GENOMIC DNA]</scope>
    <source>
        <strain evidence="13">DSM 16537</strain>
    </source>
</reference>
<dbReference type="GO" id="GO:0070181">
    <property type="term" value="F:small ribosomal subunit rRNA binding"/>
    <property type="evidence" value="ECO:0007669"/>
    <property type="project" value="UniProtKB-UniRule"/>
</dbReference>
<accession>A0A1W2GYZ3</accession>
<protein>
    <recommendedName>
        <fullName evidence="2 7">GTPase Era</fullName>
    </recommendedName>
</protein>
<dbReference type="PROSITE" id="PS51713">
    <property type="entry name" value="G_ERA"/>
    <property type="match status" value="1"/>
</dbReference>
<keyword evidence="7" id="KW-1003">Cell membrane</keyword>
<dbReference type="SUPFAM" id="SSF54814">
    <property type="entry name" value="Prokaryotic type KH domain (KH-domain type II)"/>
    <property type="match status" value="1"/>
</dbReference>
<keyword evidence="13" id="KW-1185">Reference proteome</keyword>
<gene>
    <name evidence="7" type="primary">era</name>
    <name evidence="12" type="ORF">SAMN00777080_0464</name>
</gene>
<dbReference type="GO" id="GO:0005829">
    <property type="term" value="C:cytosol"/>
    <property type="evidence" value="ECO:0007669"/>
    <property type="project" value="TreeGrafter"/>
</dbReference>
<dbReference type="CDD" id="cd22534">
    <property type="entry name" value="KH-II_Era"/>
    <property type="match status" value="1"/>
</dbReference>
<dbReference type="Gene3D" id="3.30.300.20">
    <property type="match status" value="1"/>
</dbReference>
<dbReference type="NCBIfam" id="TIGR00231">
    <property type="entry name" value="small_GTP"/>
    <property type="match status" value="1"/>
</dbReference>
<dbReference type="InterPro" id="IPR005225">
    <property type="entry name" value="Small_GTP-bd"/>
</dbReference>
<dbReference type="SUPFAM" id="SSF52540">
    <property type="entry name" value="P-loop containing nucleoside triphosphate hydrolases"/>
    <property type="match status" value="1"/>
</dbReference>
<dbReference type="Gene3D" id="3.40.50.300">
    <property type="entry name" value="P-loop containing nucleotide triphosphate hydrolases"/>
    <property type="match status" value="1"/>
</dbReference>
<dbReference type="PANTHER" id="PTHR42698">
    <property type="entry name" value="GTPASE ERA"/>
    <property type="match status" value="1"/>
</dbReference>
<sequence length="296" mass="34499">MTENTHKAGFVNIVGKPNVGKSTLMNVLIGERLSIISSKAQTTRHRIMGIINEDHYQIVFSDTPGMLKPKYELHKNMMSFVNMSLEDADVILFVTDLFETDEEIEDVIEKINQSGVPVLLVINKIDLSKENQLDEVTAYWTQRIKSETVIPISATESFNTERILQEILDRLPIHEPFYDKEELTDRPERFFASEIVREKIFLNYKKEIPYSTEVAIEDFYEEEKIIRIRAIIYVERDSQKGIIIGEGGKALKRVGTQARMEMEKFFGKKIFLETFVKVEDDWRKDKNKLKKFGYDQ</sequence>
<keyword evidence="5 7" id="KW-0694">RNA-binding</keyword>
<comment type="subcellular location">
    <subcellularLocation>
        <location evidence="7">Cytoplasm</location>
    </subcellularLocation>
    <subcellularLocation>
        <location evidence="7">Cell membrane</location>
        <topology evidence="7">Peripheral membrane protein</topology>
    </subcellularLocation>
</comment>
<dbReference type="EMBL" id="LT838813">
    <property type="protein sequence ID" value="SMD41930.1"/>
    <property type="molecule type" value="Genomic_DNA"/>
</dbReference>
<feature type="binding site" evidence="7">
    <location>
        <begin position="123"/>
        <end position="126"/>
    </location>
    <ligand>
        <name>GTP</name>
        <dbReference type="ChEBI" id="CHEBI:37565"/>
    </ligand>
</feature>
<evidence type="ECO:0000256" key="1">
    <source>
        <dbReference type="ARBA" id="ARBA00007921"/>
    </source>
</evidence>
<evidence type="ECO:0000256" key="7">
    <source>
        <dbReference type="HAMAP-Rule" id="MF_00367"/>
    </source>
</evidence>
<dbReference type="GO" id="GO:0000028">
    <property type="term" value="P:ribosomal small subunit assembly"/>
    <property type="evidence" value="ECO:0007669"/>
    <property type="project" value="TreeGrafter"/>
</dbReference>
<dbReference type="InterPro" id="IPR006073">
    <property type="entry name" value="GTP-bd"/>
</dbReference>
<dbReference type="HAMAP" id="MF_00367">
    <property type="entry name" value="GTPase_Era"/>
    <property type="match status" value="1"/>
</dbReference>
<dbReference type="Proteomes" id="UP000192333">
    <property type="component" value="Chromosome I"/>
</dbReference>
<comment type="subunit">
    <text evidence="7">Monomer.</text>
</comment>
<keyword evidence="4 7" id="KW-0547">Nucleotide-binding</keyword>
<dbReference type="CDD" id="cd04163">
    <property type="entry name" value="Era"/>
    <property type="match status" value="1"/>
</dbReference>
<evidence type="ECO:0000259" key="10">
    <source>
        <dbReference type="PROSITE" id="PS50823"/>
    </source>
</evidence>